<name>A0A7J5AYP5_9MICO</name>
<keyword evidence="3" id="KW-1185">Reference proteome</keyword>
<reference evidence="2 3" key="1">
    <citation type="submission" date="2019-09" db="EMBL/GenBank/DDBJ databases">
        <title>Phylogeny of genus Pseudoclavibacter and closely related genus.</title>
        <authorList>
            <person name="Li Y."/>
        </authorList>
    </citation>
    <scope>NUCLEOTIDE SEQUENCE [LARGE SCALE GENOMIC DNA]</scope>
    <source>
        <strain evidence="2 3">THG-MD12</strain>
    </source>
</reference>
<proteinExistence type="predicted"/>
<comment type="caution">
    <text evidence="2">The sequence shown here is derived from an EMBL/GenBank/DDBJ whole genome shotgun (WGS) entry which is preliminary data.</text>
</comment>
<organism evidence="2 3">
    <name type="scientific">Pseudoclavibacter terrae</name>
    <dbReference type="NCBI Taxonomy" id="1530195"/>
    <lineage>
        <taxon>Bacteria</taxon>
        <taxon>Bacillati</taxon>
        <taxon>Actinomycetota</taxon>
        <taxon>Actinomycetes</taxon>
        <taxon>Micrococcales</taxon>
        <taxon>Microbacteriaceae</taxon>
        <taxon>Pseudoclavibacter</taxon>
    </lineage>
</organism>
<protein>
    <recommendedName>
        <fullName evidence="1">GerMN domain-containing protein</fullName>
    </recommendedName>
</protein>
<dbReference type="Pfam" id="PF10647">
    <property type="entry name" value="Gmad1"/>
    <property type="match status" value="1"/>
</dbReference>
<dbReference type="SMART" id="SM00909">
    <property type="entry name" value="Germane"/>
    <property type="match status" value="1"/>
</dbReference>
<dbReference type="RefSeq" id="WP_151424405.1">
    <property type="nucleotide sequence ID" value="NZ_CANKVH010000012.1"/>
</dbReference>
<accession>A0A7J5AYP5</accession>
<evidence type="ECO:0000313" key="2">
    <source>
        <dbReference type="EMBL" id="KAB1636671.1"/>
    </source>
</evidence>
<dbReference type="PROSITE" id="PS51257">
    <property type="entry name" value="PROKAR_LIPOPROTEIN"/>
    <property type="match status" value="1"/>
</dbReference>
<dbReference type="Proteomes" id="UP000490386">
    <property type="component" value="Unassembled WGS sequence"/>
</dbReference>
<dbReference type="InterPro" id="IPR059026">
    <property type="entry name" value="LpqB_N"/>
</dbReference>
<dbReference type="OrthoDB" id="3226781at2"/>
<sequence length="572" mass="60662">MTGSAHRRRAARSATAAIVVLAVLVLVGCARIPTSGQVLAGESEQQESDQSYSFFPDAPRDGMSREEIVEGFLDAGTGTQNDYEVAREYLADSYRQEWDPNARILITASVPDVVDAGPDSIQASYKSSASVDSEGLYSELKSGTTERLEFTLAQDSAGEWRITEAPPGIVLLSQNFRSLFKSYTLYFYDDTLSRLVPDVRWFDAQQTALTRIARALVNGPAPWLAEGNVVSAIPSGVSLLGAVTVEGDVADVDFSSSLSSTSPDQYSRMLLQLTESFADFEAISSVTMSITGVPIDQELPPEDEVVVNRQVTSTPLVYKSGELGFLGGVNVTASPETAALQGALASLSPQKGAYSADGDVASFVTPNGVFTTPISDPEPLLVDARPGPLAMSLDSWGYTWTGSTDGPGLRATDVEDRQHSWLEPAENVGATGYRAIAVSRDGARLAVLENSSVGVRVAVMAIEREPSTNRPVALGVPLVLEPGGASPVDLAWVDETSLAVLAVGSEGTAEVRTQTVGGTVSVNGAVLDGQQITGSNTPAGLRVLDKDHHIYVPKGNRWQQSDAVVDFILTQV</sequence>
<dbReference type="Pfam" id="PF10646">
    <property type="entry name" value="Germane"/>
    <property type="match status" value="1"/>
</dbReference>
<gene>
    <name evidence="2" type="ORF">F8O03_13900</name>
</gene>
<dbReference type="AlphaFoldDB" id="A0A7J5AYP5"/>
<dbReference type="InterPro" id="IPR018910">
    <property type="entry name" value="LpqB_C"/>
</dbReference>
<dbReference type="InterPro" id="IPR019606">
    <property type="entry name" value="GerMN"/>
</dbReference>
<evidence type="ECO:0000259" key="1">
    <source>
        <dbReference type="SMART" id="SM00909"/>
    </source>
</evidence>
<feature type="domain" description="GerMN" evidence="1">
    <location>
        <begin position="209"/>
        <end position="299"/>
    </location>
</feature>
<dbReference type="EMBL" id="WBJX01000005">
    <property type="protein sequence ID" value="KAB1636671.1"/>
    <property type="molecule type" value="Genomic_DNA"/>
</dbReference>
<evidence type="ECO:0000313" key="3">
    <source>
        <dbReference type="Proteomes" id="UP000490386"/>
    </source>
</evidence>
<dbReference type="Pfam" id="PF25976">
    <property type="entry name" value="LpqB_N"/>
    <property type="match status" value="1"/>
</dbReference>